<dbReference type="PANTHER" id="PTHR11559">
    <property type="entry name" value="CARBOXYLESTERASE"/>
    <property type="match status" value="1"/>
</dbReference>
<dbReference type="InterPro" id="IPR002018">
    <property type="entry name" value="CarbesteraseB"/>
</dbReference>
<keyword evidence="2 3" id="KW-0378">Hydrolase</keyword>
<dbReference type="InterPro" id="IPR050309">
    <property type="entry name" value="Type-B_Carboxylest/Lipase"/>
</dbReference>
<dbReference type="Gene3D" id="3.40.50.1820">
    <property type="entry name" value="alpha/beta hydrolase"/>
    <property type="match status" value="1"/>
</dbReference>
<dbReference type="InterPro" id="IPR029058">
    <property type="entry name" value="AB_hydrolase_fold"/>
</dbReference>
<dbReference type="EC" id="3.1.1.-" evidence="3"/>
<dbReference type="InterPro" id="IPR019826">
    <property type="entry name" value="Carboxylesterase_B_AS"/>
</dbReference>
<feature type="region of interest" description="Disordered" evidence="4">
    <location>
        <begin position="63"/>
        <end position="97"/>
    </location>
</feature>
<proteinExistence type="inferred from homology"/>
<evidence type="ECO:0000256" key="1">
    <source>
        <dbReference type="ARBA" id="ARBA00005964"/>
    </source>
</evidence>
<feature type="chain" id="PRO_5044969769" description="Carboxylic ester hydrolase" evidence="3">
    <location>
        <begin position="22"/>
        <end position="522"/>
    </location>
</feature>
<feature type="signal peptide" evidence="3">
    <location>
        <begin position="1"/>
        <end position="21"/>
    </location>
</feature>
<organism evidence="6 7">
    <name type="scientific">Amycolatopsis rhabdoformis</name>
    <dbReference type="NCBI Taxonomy" id="1448059"/>
    <lineage>
        <taxon>Bacteria</taxon>
        <taxon>Bacillati</taxon>
        <taxon>Actinomycetota</taxon>
        <taxon>Actinomycetes</taxon>
        <taxon>Pseudonocardiales</taxon>
        <taxon>Pseudonocardiaceae</taxon>
        <taxon>Amycolatopsis</taxon>
    </lineage>
</organism>
<sequence>MRKVLIIVAAAMLLAAGCSGAGTPDSQLDVRTTAGSVKGTENGAVRLFQGLPYAQPPVGALRWASPRPPQPWQGTRAADKPGNRCPQAADSPGGKPSLDEDCLYLNVTTPARPGSTRPVMVWLHGGDGTGAGADYDTARLADQGDAVVVTVNYRIGALGNFALPQLGDNASFGTQDQLQALRWVKENAAAFGGDPGNVTVFGESSGAFATCALISSPQAKGLVERAIMESSSCSAYFAKNALAPGLGRHTLFTPLADAQAAGSAAAAKFGCDQDPDVLACLRRVPVRQWLDGGYTEVFTATPWGTSVLPGSPETAMRERRTLPIPVLFGSNQDELRLYVAAATAGGLKFDQPTYAGLLADTYGAASAAKITAAYPAQGPFAAALSWAAATTDDGWGCPTATDAQALASAGRPVYTYYFADRDAPPIPGYAVPPGFPLGAAHGLEMGYLFWDPKGTAPQQTLSRTMIGYWTNFARTGDPNGAGLPPWPNFSAGARVQRLTPDQVGPIDPQVQSKCSLWRQVGV</sequence>
<dbReference type="PROSITE" id="PS51257">
    <property type="entry name" value="PROKAR_LIPOPROTEIN"/>
    <property type="match status" value="1"/>
</dbReference>
<evidence type="ECO:0000256" key="4">
    <source>
        <dbReference type="SAM" id="MobiDB-lite"/>
    </source>
</evidence>
<accession>A0ABZ1I8Y9</accession>
<dbReference type="EMBL" id="CP142149">
    <property type="protein sequence ID" value="WSE30378.1"/>
    <property type="molecule type" value="Genomic_DNA"/>
</dbReference>
<keyword evidence="3" id="KW-0732">Signal</keyword>
<gene>
    <name evidence="6" type="ORF">VSH64_47625</name>
</gene>
<evidence type="ECO:0000313" key="6">
    <source>
        <dbReference type="EMBL" id="WSE30378.1"/>
    </source>
</evidence>
<reference evidence="6 7" key="1">
    <citation type="journal article" date="2015" name="Int. J. Syst. Evol. Microbiol.">
        <title>Amycolatopsis rhabdoformis sp. nov., an actinomycete isolated from a tropical forest soil.</title>
        <authorList>
            <person name="Souza W.R."/>
            <person name="Silva R.E."/>
            <person name="Goodfellow M."/>
            <person name="Busarakam K."/>
            <person name="Figueiro F.S."/>
            <person name="Ferreira D."/>
            <person name="Rodrigues-Filho E."/>
            <person name="Moraes L.A.B."/>
            <person name="Zucchi T.D."/>
        </authorList>
    </citation>
    <scope>NUCLEOTIDE SEQUENCE [LARGE SCALE GENOMIC DNA]</scope>
    <source>
        <strain evidence="6 7">NCIMB 14900</strain>
    </source>
</reference>
<dbReference type="PROSITE" id="PS00122">
    <property type="entry name" value="CARBOXYLESTERASE_B_1"/>
    <property type="match status" value="1"/>
</dbReference>
<keyword evidence="7" id="KW-1185">Reference proteome</keyword>
<dbReference type="Pfam" id="PF00135">
    <property type="entry name" value="COesterase"/>
    <property type="match status" value="1"/>
</dbReference>
<protein>
    <recommendedName>
        <fullName evidence="3">Carboxylic ester hydrolase</fullName>
        <ecNumber evidence="3">3.1.1.-</ecNumber>
    </recommendedName>
</protein>
<dbReference type="SUPFAM" id="SSF53474">
    <property type="entry name" value="alpha/beta-Hydrolases"/>
    <property type="match status" value="1"/>
</dbReference>
<evidence type="ECO:0000256" key="3">
    <source>
        <dbReference type="RuleBase" id="RU361235"/>
    </source>
</evidence>
<evidence type="ECO:0000256" key="2">
    <source>
        <dbReference type="ARBA" id="ARBA00022801"/>
    </source>
</evidence>
<comment type="similarity">
    <text evidence="1 3">Belongs to the type-B carboxylesterase/lipase family.</text>
</comment>
<evidence type="ECO:0000259" key="5">
    <source>
        <dbReference type="Pfam" id="PF00135"/>
    </source>
</evidence>
<feature type="domain" description="Carboxylesterase type B" evidence="5">
    <location>
        <begin position="29"/>
        <end position="491"/>
    </location>
</feature>
<evidence type="ECO:0000313" key="7">
    <source>
        <dbReference type="Proteomes" id="UP001330812"/>
    </source>
</evidence>
<dbReference type="Proteomes" id="UP001330812">
    <property type="component" value="Chromosome"/>
</dbReference>
<dbReference type="RefSeq" id="WP_326569325.1">
    <property type="nucleotide sequence ID" value="NZ_CP142149.1"/>
</dbReference>
<name>A0ABZ1I8Y9_9PSEU</name>